<gene>
    <name evidence="1" type="ORF">OTI717_LOCUS43220</name>
</gene>
<feature type="non-terminal residue" evidence="1">
    <location>
        <position position="1"/>
    </location>
</feature>
<dbReference type="SUPFAM" id="SSF140860">
    <property type="entry name" value="Pseudo ankyrin repeat-like"/>
    <property type="match status" value="1"/>
</dbReference>
<evidence type="ECO:0000313" key="2">
    <source>
        <dbReference type="Proteomes" id="UP000663823"/>
    </source>
</evidence>
<name>A0A820KDR3_9BILA</name>
<sequence>KVLVQHFGADCFQGDQSFGPLGLVGHAVEKKDLKMEIIKFLVEKDPQNKSAITKRDSQGRTVFDLAKCHKSIVDYLKEIFSSELNQLPFQSNVNSQLVVQWIQQGANPEWTDDKGNTVLGNAILADNFELVKHLVAAQCNTQHENLLKEQPLG</sequence>
<evidence type="ECO:0008006" key="3">
    <source>
        <dbReference type="Google" id="ProtNLM"/>
    </source>
</evidence>
<dbReference type="InterPro" id="IPR036770">
    <property type="entry name" value="Ankyrin_rpt-contain_sf"/>
</dbReference>
<proteinExistence type="predicted"/>
<reference evidence="1" key="1">
    <citation type="submission" date="2021-02" db="EMBL/GenBank/DDBJ databases">
        <authorList>
            <person name="Nowell W R."/>
        </authorList>
    </citation>
    <scope>NUCLEOTIDE SEQUENCE</scope>
</reference>
<feature type="non-terminal residue" evidence="1">
    <location>
        <position position="153"/>
    </location>
</feature>
<dbReference type="EMBL" id="CAJOAX010060061">
    <property type="protein sequence ID" value="CAF4340115.1"/>
    <property type="molecule type" value="Genomic_DNA"/>
</dbReference>
<dbReference type="AlphaFoldDB" id="A0A820KDR3"/>
<dbReference type="Gene3D" id="1.25.40.20">
    <property type="entry name" value="Ankyrin repeat-containing domain"/>
    <property type="match status" value="1"/>
</dbReference>
<dbReference type="Proteomes" id="UP000663823">
    <property type="component" value="Unassembled WGS sequence"/>
</dbReference>
<evidence type="ECO:0000313" key="1">
    <source>
        <dbReference type="EMBL" id="CAF4340115.1"/>
    </source>
</evidence>
<comment type="caution">
    <text evidence="1">The sequence shown here is derived from an EMBL/GenBank/DDBJ whole genome shotgun (WGS) entry which is preliminary data.</text>
</comment>
<organism evidence="1 2">
    <name type="scientific">Rotaria sordida</name>
    <dbReference type="NCBI Taxonomy" id="392033"/>
    <lineage>
        <taxon>Eukaryota</taxon>
        <taxon>Metazoa</taxon>
        <taxon>Spiralia</taxon>
        <taxon>Gnathifera</taxon>
        <taxon>Rotifera</taxon>
        <taxon>Eurotatoria</taxon>
        <taxon>Bdelloidea</taxon>
        <taxon>Philodinida</taxon>
        <taxon>Philodinidae</taxon>
        <taxon>Rotaria</taxon>
    </lineage>
</organism>
<protein>
    <recommendedName>
        <fullName evidence="3">Myotrophin</fullName>
    </recommendedName>
</protein>
<accession>A0A820KDR3</accession>